<evidence type="ECO:0000313" key="4">
    <source>
        <dbReference type="EMBL" id="RDI48223.1"/>
    </source>
</evidence>
<protein>
    <recommendedName>
        <fullName evidence="3">DUF8020 domain-containing protein</fullName>
    </recommendedName>
</protein>
<feature type="transmembrane region" description="Helical" evidence="1">
    <location>
        <begin position="173"/>
        <end position="192"/>
    </location>
</feature>
<keyword evidence="5" id="KW-1185">Reference proteome</keyword>
<keyword evidence="1" id="KW-1133">Transmembrane helix</keyword>
<accession>A0A370H2C1</accession>
<dbReference type="AlphaFoldDB" id="A0A370H2C1"/>
<evidence type="ECO:0000313" key="5">
    <source>
        <dbReference type="Proteomes" id="UP000255355"/>
    </source>
</evidence>
<dbReference type="OrthoDB" id="4559858at2"/>
<feature type="signal peptide" evidence="2">
    <location>
        <begin position="1"/>
        <end position="26"/>
    </location>
</feature>
<reference evidence="4 5" key="1">
    <citation type="submission" date="2018-07" db="EMBL/GenBank/DDBJ databases">
        <title>Genomic Encyclopedia of Type Strains, Phase IV (KMG-IV): sequencing the most valuable type-strain genomes for metagenomic binning, comparative biology and taxonomic classification.</title>
        <authorList>
            <person name="Goeker M."/>
        </authorList>
    </citation>
    <scope>NUCLEOTIDE SEQUENCE [LARGE SCALE GENOMIC DNA]</scope>
    <source>
        <strain evidence="4 5">DSM 44952</strain>
    </source>
</reference>
<dbReference type="Proteomes" id="UP000255355">
    <property type="component" value="Unassembled WGS sequence"/>
</dbReference>
<name>A0A370H2C1_9NOCA</name>
<keyword evidence="2" id="KW-0732">Signal</keyword>
<proteinExistence type="predicted"/>
<dbReference type="EMBL" id="QQAZ01000008">
    <property type="protein sequence ID" value="RDI48223.1"/>
    <property type="molecule type" value="Genomic_DNA"/>
</dbReference>
<dbReference type="InterPro" id="IPR058333">
    <property type="entry name" value="DUF8020"/>
</dbReference>
<sequence>MKLGTFAATALMVVAAVGITAGTVNAGPAATPDRELASSGVDQGVAYRATLSEDDRVLTTVVDNGRFETVADGSRVVLRSAADTVIAEVPLAFDVKGHRLPVAQQISADGRTLSLTPRVTAADIGEMQPIDPMGRLVTELNKNVVGMVIGGVLGGLIGAVLGFFFLSWLTGPIGLLIGALAGGAIMGGQPFIDALAGIVTGVS</sequence>
<evidence type="ECO:0000259" key="3">
    <source>
        <dbReference type="Pfam" id="PF26059"/>
    </source>
</evidence>
<feature type="transmembrane region" description="Helical" evidence="1">
    <location>
        <begin position="144"/>
        <end position="166"/>
    </location>
</feature>
<feature type="chain" id="PRO_5017019324" description="DUF8020 domain-containing protein" evidence="2">
    <location>
        <begin position="27"/>
        <end position="203"/>
    </location>
</feature>
<keyword evidence="1" id="KW-0472">Membrane</keyword>
<dbReference type="RefSeq" id="WP_068026795.1">
    <property type="nucleotide sequence ID" value="NZ_QQAZ01000008.1"/>
</dbReference>
<keyword evidence="1" id="KW-0812">Transmembrane</keyword>
<evidence type="ECO:0000256" key="1">
    <source>
        <dbReference type="SAM" id="Phobius"/>
    </source>
</evidence>
<gene>
    <name evidence="4" type="ORF">DFR68_10852</name>
</gene>
<comment type="caution">
    <text evidence="4">The sequence shown here is derived from an EMBL/GenBank/DDBJ whole genome shotgun (WGS) entry which is preliminary data.</text>
</comment>
<dbReference type="Pfam" id="PF26059">
    <property type="entry name" value="DUF8020"/>
    <property type="match status" value="1"/>
</dbReference>
<evidence type="ECO:0000256" key="2">
    <source>
        <dbReference type="SAM" id="SignalP"/>
    </source>
</evidence>
<organism evidence="4 5">
    <name type="scientific">Nocardia mexicana</name>
    <dbReference type="NCBI Taxonomy" id="279262"/>
    <lineage>
        <taxon>Bacteria</taxon>
        <taxon>Bacillati</taxon>
        <taxon>Actinomycetota</taxon>
        <taxon>Actinomycetes</taxon>
        <taxon>Mycobacteriales</taxon>
        <taxon>Nocardiaceae</taxon>
        <taxon>Nocardia</taxon>
    </lineage>
</organism>
<feature type="domain" description="DUF8020" evidence="3">
    <location>
        <begin position="44"/>
        <end position="118"/>
    </location>
</feature>